<comment type="caution">
    <text evidence="1">The sequence shown here is derived from an EMBL/GenBank/DDBJ whole genome shotgun (WGS) entry which is preliminary data.</text>
</comment>
<dbReference type="Proteomes" id="UP000014174">
    <property type="component" value="Unassembled WGS sequence"/>
</dbReference>
<name>R9GVE7_9SPHI</name>
<dbReference type="STRING" id="1150600.ADIARSV_4002"/>
<dbReference type="eggNOG" id="ENOG50330A8">
    <property type="taxonomic scope" value="Bacteria"/>
</dbReference>
<reference evidence="1 2" key="1">
    <citation type="journal article" date="2013" name="Genome Announc.">
        <title>Draft Genome Sequence of Arcticibacter svalbardensis Strain MN12-7T, a Member of the Family Sphingobacteriaceae Isolated from an Arctic Soil Sample.</title>
        <authorList>
            <person name="Shivaji S."/>
            <person name="Ara S."/>
            <person name="Prasad S."/>
            <person name="Manasa B.P."/>
            <person name="Begum Z."/>
            <person name="Singh A."/>
            <person name="Kumar Pinnaka A."/>
        </authorList>
    </citation>
    <scope>NUCLEOTIDE SEQUENCE [LARGE SCALE GENOMIC DNA]</scope>
    <source>
        <strain evidence="1 2">MN12-7</strain>
    </source>
</reference>
<dbReference type="AlphaFoldDB" id="R9GVE7"/>
<evidence type="ECO:0000313" key="2">
    <source>
        <dbReference type="Proteomes" id="UP000014174"/>
    </source>
</evidence>
<dbReference type="EMBL" id="AQPN01000141">
    <property type="protein sequence ID" value="EOR92914.1"/>
    <property type="molecule type" value="Genomic_DNA"/>
</dbReference>
<proteinExistence type="predicted"/>
<evidence type="ECO:0000313" key="1">
    <source>
        <dbReference type="EMBL" id="EOR92914.1"/>
    </source>
</evidence>
<evidence type="ECO:0008006" key="3">
    <source>
        <dbReference type="Google" id="ProtNLM"/>
    </source>
</evidence>
<keyword evidence="2" id="KW-1185">Reference proteome</keyword>
<organism evidence="1 2">
    <name type="scientific">Arcticibacter svalbardensis MN12-7</name>
    <dbReference type="NCBI Taxonomy" id="1150600"/>
    <lineage>
        <taxon>Bacteria</taxon>
        <taxon>Pseudomonadati</taxon>
        <taxon>Bacteroidota</taxon>
        <taxon>Sphingobacteriia</taxon>
        <taxon>Sphingobacteriales</taxon>
        <taxon>Sphingobacteriaceae</taxon>
        <taxon>Arcticibacter</taxon>
    </lineage>
</organism>
<protein>
    <recommendedName>
        <fullName evidence="3">Glycosyltransferase</fullName>
    </recommendedName>
</protein>
<accession>R9GVE7</accession>
<sequence length="228" mass="26387">MLLLSSYQATEHFRKLHIPNCEVQWVPETINPDNFKVKPWEQRSVNILSFGRSYMKYHNVIEKGCKQNHIRYMYQERNDKTDVAVQGLKQNLQFPTQESFIDGLANAQICICFPRSLTHPDLAGNVSTLTIRYLQAMASKCLIIGSAPQEVQYLLDYNPVIEVDWNNPVEQIKSILKNPSDYKALIEKNYAAVCTLFHNKKAIETIDELVNKQLKEMKIIEKVVELVE</sequence>
<gene>
    <name evidence="1" type="ORF">ADIARSV_4002</name>
</gene>